<evidence type="ECO:0000256" key="5">
    <source>
        <dbReference type="ARBA" id="ARBA00022832"/>
    </source>
</evidence>
<evidence type="ECO:0000256" key="3">
    <source>
        <dbReference type="ARBA" id="ARBA00022679"/>
    </source>
</evidence>
<keyword evidence="6 10" id="KW-1133">Transmembrane helix</keyword>
<dbReference type="GO" id="GO:0009922">
    <property type="term" value="F:fatty acid elongase activity"/>
    <property type="evidence" value="ECO:0007669"/>
    <property type="project" value="UniProtKB-EC"/>
</dbReference>
<reference evidence="11 12" key="1">
    <citation type="journal article" date="2018" name="Gigascience">
        <title>Genomes of trombidid mites reveal novel predicted allergens and laterally-transferred genes associated with secondary metabolism.</title>
        <authorList>
            <person name="Dong X."/>
            <person name="Chaisiri K."/>
            <person name="Xia D."/>
            <person name="Armstrong S.D."/>
            <person name="Fang Y."/>
            <person name="Donnelly M.J."/>
            <person name="Kadowaki T."/>
            <person name="McGarry J.W."/>
            <person name="Darby A.C."/>
            <person name="Makepeace B.L."/>
        </authorList>
    </citation>
    <scope>NUCLEOTIDE SEQUENCE [LARGE SCALE GENOMIC DNA]</scope>
    <source>
        <strain evidence="11">UoL-UT</strain>
    </source>
</reference>
<dbReference type="STRING" id="299467.A0A443S8K1"/>
<evidence type="ECO:0000256" key="9">
    <source>
        <dbReference type="ARBA" id="ARBA00023160"/>
    </source>
</evidence>
<dbReference type="EMBL" id="NCKV01005849">
    <property type="protein sequence ID" value="RWS23804.1"/>
    <property type="molecule type" value="Genomic_DNA"/>
</dbReference>
<feature type="transmembrane region" description="Helical" evidence="10">
    <location>
        <begin position="35"/>
        <end position="57"/>
    </location>
</feature>
<evidence type="ECO:0000256" key="4">
    <source>
        <dbReference type="ARBA" id="ARBA00022692"/>
    </source>
</evidence>
<feature type="transmembrane region" description="Helical" evidence="10">
    <location>
        <begin position="69"/>
        <end position="89"/>
    </location>
</feature>
<keyword evidence="5 10" id="KW-0276">Fatty acid metabolism</keyword>
<evidence type="ECO:0000313" key="12">
    <source>
        <dbReference type="Proteomes" id="UP000288716"/>
    </source>
</evidence>
<dbReference type="AlphaFoldDB" id="A0A443S8K1"/>
<dbReference type="VEuPathDB" id="VectorBase:LDEU008236"/>
<dbReference type="EC" id="2.3.1.199" evidence="10"/>
<dbReference type="GO" id="GO:0030148">
    <property type="term" value="P:sphingolipid biosynthetic process"/>
    <property type="evidence" value="ECO:0007669"/>
    <property type="project" value="TreeGrafter"/>
</dbReference>
<keyword evidence="4 10" id="KW-0812">Transmembrane</keyword>
<dbReference type="InterPro" id="IPR030457">
    <property type="entry name" value="ELO_CS"/>
</dbReference>
<evidence type="ECO:0000256" key="10">
    <source>
        <dbReference type="RuleBase" id="RU361115"/>
    </source>
</evidence>
<evidence type="ECO:0000256" key="8">
    <source>
        <dbReference type="ARBA" id="ARBA00023136"/>
    </source>
</evidence>
<dbReference type="OrthoDB" id="6506258at2759"/>
<comment type="subcellular location">
    <subcellularLocation>
        <location evidence="1">Membrane</location>
        <topology evidence="1">Multi-pass membrane protein</topology>
    </subcellularLocation>
</comment>
<evidence type="ECO:0000256" key="2">
    <source>
        <dbReference type="ARBA" id="ARBA00022516"/>
    </source>
</evidence>
<dbReference type="GO" id="GO:0034626">
    <property type="term" value="P:fatty acid elongation, polyunsaturated fatty acid"/>
    <property type="evidence" value="ECO:0007669"/>
    <property type="project" value="TreeGrafter"/>
</dbReference>
<keyword evidence="8 10" id="KW-0472">Membrane</keyword>
<accession>A0A443S8K1</accession>
<feature type="transmembrane region" description="Helical" evidence="10">
    <location>
        <begin position="117"/>
        <end position="138"/>
    </location>
</feature>
<comment type="similarity">
    <text evidence="10">Belongs to the ELO family.</text>
</comment>
<dbReference type="Proteomes" id="UP000288716">
    <property type="component" value="Unassembled WGS sequence"/>
</dbReference>
<comment type="caution">
    <text evidence="11">The sequence shown here is derived from an EMBL/GenBank/DDBJ whole genome shotgun (WGS) entry which is preliminary data.</text>
</comment>
<evidence type="ECO:0000256" key="1">
    <source>
        <dbReference type="ARBA" id="ARBA00004141"/>
    </source>
</evidence>
<dbReference type="InterPro" id="IPR002076">
    <property type="entry name" value="ELO_fam"/>
</dbReference>
<keyword evidence="7 10" id="KW-0443">Lipid metabolism</keyword>
<dbReference type="PROSITE" id="PS01188">
    <property type="entry name" value="ELO"/>
    <property type="match status" value="1"/>
</dbReference>
<evidence type="ECO:0000256" key="7">
    <source>
        <dbReference type="ARBA" id="ARBA00023098"/>
    </source>
</evidence>
<proteinExistence type="inferred from homology"/>
<evidence type="ECO:0000313" key="11">
    <source>
        <dbReference type="EMBL" id="RWS23804.1"/>
    </source>
</evidence>
<dbReference type="GO" id="GO:0034625">
    <property type="term" value="P:fatty acid elongation, monounsaturated fatty acid"/>
    <property type="evidence" value="ECO:0007669"/>
    <property type="project" value="TreeGrafter"/>
</dbReference>
<gene>
    <name evidence="11" type="ORF">B4U80_07525</name>
</gene>
<keyword evidence="9 10" id="KW-0275">Fatty acid biosynthesis</keyword>
<keyword evidence="2 10" id="KW-0444">Lipid biosynthesis</keyword>
<organism evidence="11 12">
    <name type="scientific">Leptotrombidium deliense</name>
    <dbReference type="NCBI Taxonomy" id="299467"/>
    <lineage>
        <taxon>Eukaryota</taxon>
        <taxon>Metazoa</taxon>
        <taxon>Ecdysozoa</taxon>
        <taxon>Arthropoda</taxon>
        <taxon>Chelicerata</taxon>
        <taxon>Arachnida</taxon>
        <taxon>Acari</taxon>
        <taxon>Acariformes</taxon>
        <taxon>Trombidiformes</taxon>
        <taxon>Prostigmata</taxon>
        <taxon>Anystina</taxon>
        <taxon>Parasitengona</taxon>
        <taxon>Trombiculoidea</taxon>
        <taxon>Trombiculidae</taxon>
        <taxon>Leptotrombidium</taxon>
    </lineage>
</organism>
<comment type="catalytic activity">
    <reaction evidence="10">
        <text>a very-long-chain acyl-CoA + malonyl-CoA + H(+) = a very-long-chain 3-oxoacyl-CoA + CO2 + CoA</text>
        <dbReference type="Rhea" id="RHEA:32727"/>
        <dbReference type="ChEBI" id="CHEBI:15378"/>
        <dbReference type="ChEBI" id="CHEBI:16526"/>
        <dbReference type="ChEBI" id="CHEBI:57287"/>
        <dbReference type="ChEBI" id="CHEBI:57384"/>
        <dbReference type="ChEBI" id="CHEBI:90725"/>
        <dbReference type="ChEBI" id="CHEBI:90736"/>
        <dbReference type="EC" id="2.3.1.199"/>
    </reaction>
</comment>
<keyword evidence="12" id="KW-1185">Reference proteome</keyword>
<keyword evidence="3 10" id="KW-0808">Transferase</keyword>
<evidence type="ECO:0000256" key="6">
    <source>
        <dbReference type="ARBA" id="ARBA00022989"/>
    </source>
</evidence>
<feature type="transmembrane region" description="Helical" evidence="10">
    <location>
        <begin position="242"/>
        <end position="265"/>
    </location>
</feature>
<dbReference type="PANTHER" id="PTHR11157">
    <property type="entry name" value="FATTY ACID ACYL TRANSFERASE-RELATED"/>
    <property type="match status" value="1"/>
</dbReference>
<dbReference type="GO" id="GO:0019367">
    <property type="term" value="P:fatty acid elongation, saturated fatty acid"/>
    <property type="evidence" value="ECO:0007669"/>
    <property type="project" value="TreeGrafter"/>
</dbReference>
<dbReference type="GO" id="GO:0042761">
    <property type="term" value="P:very long-chain fatty acid biosynthetic process"/>
    <property type="evidence" value="ECO:0007669"/>
    <property type="project" value="TreeGrafter"/>
</dbReference>
<dbReference type="Pfam" id="PF01151">
    <property type="entry name" value="ELO"/>
    <property type="match status" value="1"/>
</dbReference>
<name>A0A443S8K1_9ACAR</name>
<sequence length="274" mass="32297">MDTKIKDIPIYENRTTYGYELTFDVKYWLKWHNDYWSISIVLSAMYVFACIAGQKWMESRKPYNLRSMLSLWSFVLAVFSIMGACKMVPELLSVLLNDGFHASVCRSSYVNNVEQLFWHWLFVWSKLFEFGDTAFIILRKQKLTFLHWYHHALTLICCFSFFPSTVGINRWTGTMNYFVHSFMYSYYSAKAMKITFPKLIPMFITTIQILQMFIGLFASVYTVAMKFGGFASQCNISKGQSLFVFCGYLSYFILFLNFFINSYFIKKTQAKKLN</sequence>
<dbReference type="PANTHER" id="PTHR11157:SF17">
    <property type="entry name" value="ELONGATION OF VERY LONG CHAIN FATTY ACIDS PROTEIN 6"/>
    <property type="match status" value="1"/>
</dbReference>
<feature type="transmembrane region" description="Helical" evidence="10">
    <location>
        <begin position="199"/>
        <end position="222"/>
    </location>
</feature>
<feature type="transmembrane region" description="Helical" evidence="10">
    <location>
        <begin position="145"/>
        <end position="162"/>
    </location>
</feature>
<protein>
    <recommendedName>
        <fullName evidence="10">Elongation of very long chain fatty acids protein</fullName>
        <ecNumber evidence="10">2.3.1.199</ecNumber>
    </recommendedName>
    <alternativeName>
        <fullName evidence="10">Very-long-chain 3-oxoacyl-CoA synthase</fullName>
    </alternativeName>
</protein>
<dbReference type="GO" id="GO:0005789">
    <property type="term" value="C:endoplasmic reticulum membrane"/>
    <property type="evidence" value="ECO:0007669"/>
    <property type="project" value="TreeGrafter"/>
</dbReference>